<sequence length="47" mass="5461">MTSNMALASANNMSYDQLKEFGWYDHHILLEKTRASSRQKTPTEDGW</sequence>
<proteinExistence type="predicted"/>
<organism evidence="1">
    <name type="scientific">marine sediment metagenome</name>
    <dbReference type="NCBI Taxonomy" id="412755"/>
    <lineage>
        <taxon>unclassified sequences</taxon>
        <taxon>metagenomes</taxon>
        <taxon>ecological metagenomes</taxon>
    </lineage>
</organism>
<evidence type="ECO:0000313" key="1">
    <source>
        <dbReference type="EMBL" id="KKN74644.1"/>
    </source>
</evidence>
<dbReference type="AlphaFoldDB" id="A0A0F9T5X7"/>
<protein>
    <submittedName>
        <fullName evidence="1">Uncharacterized protein</fullName>
    </submittedName>
</protein>
<accession>A0A0F9T5X7</accession>
<gene>
    <name evidence="1" type="ORF">LCGC14_0388460</name>
</gene>
<dbReference type="EMBL" id="LAZR01000322">
    <property type="protein sequence ID" value="KKN74644.1"/>
    <property type="molecule type" value="Genomic_DNA"/>
</dbReference>
<name>A0A0F9T5X7_9ZZZZ</name>
<reference evidence="1" key="1">
    <citation type="journal article" date="2015" name="Nature">
        <title>Complex archaea that bridge the gap between prokaryotes and eukaryotes.</title>
        <authorList>
            <person name="Spang A."/>
            <person name="Saw J.H."/>
            <person name="Jorgensen S.L."/>
            <person name="Zaremba-Niedzwiedzka K."/>
            <person name="Martijn J."/>
            <person name="Lind A.E."/>
            <person name="van Eijk R."/>
            <person name="Schleper C."/>
            <person name="Guy L."/>
            <person name="Ettema T.J."/>
        </authorList>
    </citation>
    <scope>NUCLEOTIDE SEQUENCE</scope>
</reference>
<comment type="caution">
    <text evidence="1">The sequence shown here is derived from an EMBL/GenBank/DDBJ whole genome shotgun (WGS) entry which is preliminary data.</text>
</comment>